<dbReference type="PANTHER" id="PTHR37316:SF1">
    <property type="entry name" value="TEICHOIC ACID GLYCEROL-PHOSPHATE PRIMASE"/>
    <property type="match status" value="1"/>
</dbReference>
<name>A0AB37HGB9_9BACI</name>
<organism evidence="8 9">
    <name type="scientific">Heyndrickxia sporothermodurans</name>
    <dbReference type="NCBI Taxonomy" id="46224"/>
    <lineage>
        <taxon>Bacteria</taxon>
        <taxon>Bacillati</taxon>
        <taxon>Bacillota</taxon>
        <taxon>Bacilli</taxon>
        <taxon>Bacillales</taxon>
        <taxon>Bacillaceae</taxon>
        <taxon>Heyndrickxia</taxon>
    </lineage>
</organism>
<reference evidence="8 9" key="1">
    <citation type="submission" date="2020-12" db="EMBL/GenBank/DDBJ databases">
        <title>Taxonomic evaluation of the Bacillus sporothermodurans group of bacteria based on whole genome sequences.</title>
        <authorList>
            <person name="Fiedler G."/>
            <person name="Herbstmann A.-D."/>
            <person name="Doll E."/>
            <person name="Wenning M."/>
            <person name="Brinks E."/>
            <person name="Kabisch J."/>
            <person name="Breitenwieser F."/>
            <person name="Lappann M."/>
            <person name="Boehnlein C."/>
            <person name="Franz C."/>
        </authorList>
    </citation>
    <scope>NUCLEOTIDE SEQUENCE [LARGE SCALE GENOMIC DNA]</scope>
    <source>
        <strain evidence="8 9">DSM 10599</strain>
    </source>
</reference>
<dbReference type="SUPFAM" id="SSF53756">
    <property type="entry name" value="UDP-Glycosyltransferase/glycogen phosphorylase"/>
    <property type="match status" value="1"/>
</dbReference>
<dbReference type="InterPro" id="IPR043149">
    <property type="entry name" value="TagF_N"/>
</dbReference>
<dbReference type="GO" id="GO:0019350">
    <property type="term" value="P:teichoic acid biosynthetic process"/>
    <property type="evidence" value="ECO:0007669"/>
    <property type="project" value="UniProtKB-KW"/>
</dbReference>
<evidence type="ECO:0000256" key="2">
    <source>
        <dbReference type="ARBA" id="ARBA00010488"/>
    </source>
</evidence>
<comment type="subcellular location">
    <subcellularLocation>
        <location evidence="1">Cell membrane</location>
        <topology evidence="1">Peripheral membrane protein</topology>
    </subcellularLocation>
</comment>
<evidence type="ECO:0000256" key="5">
    <source>
        <dbReference type="ARBA" id="ARBA00022944"/>
    </source>
</evidence>
<comment type="similarity">
    <text evidence="2">Belongs to the CDP-glycerol glycerophosphotransferase family.</text>
</comment>
<keyword evidence="5" id="KW-0777">Teichoic acid biosynthesis</keyword>
<accession>A0AB37HGB9</accession>
<dbReference type="EMBL" id="CP066701">
    <property type="protein sequence ID" value="QQX27470.1"/>
    <property type="molecule type" value="Genomic_DNA"/>
</dbReference>
<evidence type="ECO:0000256" key="7">
    <source>
        <dbReference type="SAM" id="Phobius"/>
    </source>
</evidence>
<evidence type="ECO:0000256" key="4">
    <source>
        <dbReference type="ARBA" id="ARBA00022679"/>
    </source>
</evidence>
<protein>
    <submittedName>
        <fullName evidence="8">CDP-glycerol glycerophosphotransferase family protein</fullName>
    </submittedName>
</protein>
<keyword evidence="7" id="KW-1133">Transmembrane helix</keyword>
<keyword evidence="3" id="KW-1003">Cell membrane</keyword>
<dbReference type="InterPro" id="IPR043148">
    <property type="entry name" value="TagF_C"/>
</dbReference>
<dbReference type="Gene3D" id="3.40.50.12580">
    <property type="match status" value="1"/>
</dbReference>
<keyword evidence="7" id="KW-0812">Transmembrane</keyword>
<sequence length="402" mass="47647">MMRNLLIKMYLCFFKIFYYIFYLLPIRKKVTFITTFGDNCVALFEEMKKQNFTYQTVFLYKKSCEKQLENIKGTKKIRFESVNLINEIRSIFHIATSRYIIIDNYFGFLSTIHFKKNVECIQLWHAVGAFKKFGLKDHTFEDRPISDKKRILKVYKQFHKIVVGSDKMAAIFMAAFNVDRKNILPTGIPRTDLFFDDMKKRTIAFDWLKDYPTLENKKIIMYAPTFRDNELKNFKLHLDLFLLQKKLGEEYAIILKLHPAISNEKNYVEKYPGFVYDFSSYKDVNKLLIITDILITDYSSIPFEYALLNRPIIFFTYDLAKYRNDRGLWEGFEQTIPGPNVSSTSEIISIIKEQDYDFQQISEFALEWNKYSQGNSSEKLVEYLLDNDGIGNKKNSNIYDET</sequence>
<dbReference type="GO" id="GO:0047355">
    <property type="term" value="F:CDP-glycerol glycerophosphotransferase activity"/>
    <property type="evidence" value="ECO:0007669"/>
    <property type="project" value="InterPro"/>
</dbReference>
<dbReference type="KEGG" id="hspo:JGZ69_11940"/>
<gene>
    <name evidence="8" type="ORF">JGZ69_11940</name>
</gene>
<dbReference type="Pfam" id="PF04464">
    <property type="entry name" value="Glyphos_transf"/>
    <property type="match status" value="1"/>
</dbReference>
<dbReference type="AlphaFoldDB" id="A0AB37HGB9"/>
<dbReference type="GO" id="GO:0005886">
    <property type="term" value="C:plasma membrane"/>
    <property type="evidence" value="ECO:0007669"/>
    <property type="project" value="UniProtKB-SubCell"/>
</dbReference>
<feature type="transmembrane region" description="Helical" evidence="7">
    <location>
        <begin position="6"/>
        <end position="24"/>
    </location>
</feature>
<dbReference type="Proteomes" id="UP000595512">
    <property type="component" value="Chromosome"/>
</dbReference>
<proteinExistence type="inferred from homology"/>
<dbReference type="PANTHER" id="PTHR37316">
    <property type="entry name" value="TEICHOIC ACID GLYCEROL-PHOSPHATE PRIMASE"/>
    <property type="match status" value="1"/>
</dbReference>
<evidence type="ECO:0000313" key="9">
    <source>
        <dbReference type="Proteomes" id="UP000595512"/>
    </source>
</evidence>
<dbReference type="InterPro" id="IPR051612">
    <property type="entry name" value="Teichoic_Acid_Biosynth"/>
</dbReference>
<evidence type="ECO:0000256" key="1">
    <source>
        <dbReference type="ARBA" id="ARBA00004202"/>
    </source>
</evidence>
<dbReference type="Gene3D" id="3.40.50.11820">
    <property type="match status" value="1"/>
</dbReference>
<dbReference type="InterPro" id="IPR007554">
    <property type="entry name" value="Glycerophosphate_synth"/>
</dbReference>
<evidence type="ECO:0000313" key="8">
    <source>
        <dbReference type="EMBL" id="QQX27470.1"/>
    </source>
</evidence>
<evidence type="ECO:0000256" key="3">
    <source>
        <dbReference type="ARBA" id="ARBA00022475"/>
    </source>
</evidence>
<keyword evidence="4" id="KW-0808">Transferase</keyword>
<keyword evidence="6 7" id="KW-0472">Membrane</keyword>
<evidence type="ECO:0000256" key="6">
    <source>
        <dbReference type="ARBA" id="ARBA00023136"/>
    </source>
</evidence>